<proteinExistence type="predicted"/>
<keyword evidence="3" id="KW-1185">Reference proteome</keyword>
<organism evidence="2 3">
    <name type="scientific">Caenorhabditis auriculariae</name>
    <dbReference type="NCBI Taxonomy" id="2777116"/>
    <lineage>
        <taxon>Eukaryota</taxon>
        <taxon>Metazoa</taxon>
        <taxon>Ecdysozoa</taxon>
        <taxon>Nematoda</taxon>
        <taxon>Chromadorea</taxon>
        <taxon>Rhabditida</taxon>
        <taxon>Rhabditina</taxon>
        <taxon>Rhabditomorpha</taxon>
        <taxon>Rhabditoidea</taxon>
        <taxon>Rhabditidae</taxon>
        <taxon>Peloderinae</taxon>
        <taxon>Caenorhabditis</taxon>
    </lineage>
</organism>
<evidence type="ECO:0000313" key="3">
    <source>
        <dbReference type="Proteomes" id="UP000835052"/>
    </source>
</evidence>
<gene>
    <name evidence="2" type="ORF">CAUJ_LOCUS8890</name>
</gene>
<reference evidence="2" key="1">
    <citation type="submission" date="2020-10" db="EMBL/GenBank/DDBJ databases">
        <authorList>
            <person name="Kikuchi T."/>
        </authorList>
    </citation>
    <scope>NUCLEOTIDE SEQUENCE</scope>
    <source>
        <strain evidence="2">NKZ352</strain>
    </source>
</reference>
<evidence type="ECO:0000256" key="1">
    <source>
        <dbReference type="SAM" id="MobiDB-lite"/>
    </source>
</evidence>
<feature type="region of interest" description="Disordered" evidence="1">
    <location>
        <begin position="347"/>
        <end position="400"/>
    </location>
</feature>
<dbReference type="AlphaFoldDB" id="A0A8S1HF43"/>
<accession>A0A8S1HF43</accession>
<dbReference type="EMBL" id="CAJGYM010000031">
    <property type="protein sequence ID" value="CAD6192971.1"/>
    <property type="molecule type" value="Genomic_DNA"/>
</dbReference>
<dbReference type="Proteomes" id="UP000835052">
    <property type="component" value="Unassembled WGS sequence"/>
</dbReference>
<name>A0A8S1HF43_9PELO</name>
<evidence type="ECO:0000313" key="2">
    <source>
        <dbReference type="EMBL" id="CAD6192971.1"/>
    </source>
</evidence>
<feature type="compositionally biased region" description="Basic residues" evidence="1">
    <location>
        <begin position="391"/>
        <end position="400"/>
    </location>
</feature>
<feature type="compositionally biased region" description="Basic and acidic residues" evidence="1">
    <location>
        <begin position="355"/>
        <end position="371"/>
    </location>
</feature>
<protein>
    <submittedName>
        <fullName evidence="2">Uncharacterized protein</fullName>
    </submittedName>
</protein>
<comment type="caution">
    <text evidence="2">The sequence shown here is derived from an EMBL/GenBank/DDBJ whole genome shotgun (WGS) entry which is preliminary data.</text>
</comment>
<sequence>MSTCEKWPLMKYTDIKEGGQVICSNDLQLLFDRGVKSLTVYYGLKIVERVHLTDQGPPYIKFKNADMVVQKSQDREGFRLRFSSLESRFNFTELVSKFTLVGDFTPRKEPQQNLQKLEVEKTWNVSQSLESVRQLEDSRYSFSDASTQSSSCMSFSPAYGSTPTYGGSTPVYNPPISFPSSQDYGQHDFTQSTIYSEPVKKNPYRDLFKASQSFSQPQFTTKTVEQQSNKYGQHDSTQNLFNASQGFSQPQVTRKPVEVPVVKPKERCEAGCQTEEDDISEFSSPETVKSYLLDALKKPNVLELVQLFMEGIKKLSEDDLSVLRSKVHLNIGKGNEEIKIVQNTTIEKKKRGRKPKEVSPEEKEKKLLEKCQKKRRKSPEGNLRSKESLKLQKKTVQGHH</sequence>